<dbReference type="AlphaFoldDB" id="A0A1M6D5Z8"/>
<dbReference type="Pfam" id="PF06127">
    <property type="entry name" value="Mpo1-like"/>
    <property type="match status" value="1"/>
</dbReference>
<feature type="transmembrane region" description="Helical" evidence="1">
    <location>
        <begin position="81"/>
        <end position="98"/>
    </location>
</feature>
<evidence type="ECO:0000313" key="2">
    <source>
        <dbReference type="EMBL" id="SHI68692.1"/>
    </source>
</evidence>
<dbReference type="PANTHER" id="PTHR28026">
    <property type="entry name" value="DUF962 DOMAIN PROTEIN (AFU_ORTHOLOGUE AFUA_8G05310)"/>
    <property type="match status" value="1"/>
</dbReference>
<dbReference type="GO" id="GO:0016020">
    <property type="term" value="C:membrane"/>
    <property type="evidence" value="ECO:0007669"/>
    <property type="project" value="GOC"/>
</dbReference>
<dbReference type="OrthoDB" id="5515308at2"/>
<evidence type="ECO:0000256" key="1">
    <source>
        <dbReference type="SAM" id="Phobius"/>
    </source>
</evidence>
<dbReference type="GO" id="GO:0046521">
    <property type="term" value="P:sphingoid catabolic process"/>
    <property type="evidence" value="ECO:0007669"/>
    <property type="project" value="TreeGrafter"/>
</dbReference>
<dbReference type="EMBL" id="FQYP01000002">
    <property type="protein sequence ID" value="SHI68692.1"/>
    <property type="molecule type" value="Genomic_DNA"/>
</dbReference>
<gene>
    <name evidence="2" type="ORF">SAMN04488508_102455</name>
</gene>
<keyword evidence="1" id="KW-0812">Transmembrane</keyword>
<sequence>MKTLDSWFEEYAVSHQNKTNIAIHFICVPAIFFSIVGLLMSIPSGILASIIPGTNPFIENWAFLILLIVLFFYVRLSIKMALQILLFSAFCIIANYYIGQYAPLWMVSIGIFALAWIGQFYGHKIEGKKPSFIKDLQFLLIGPAWVIQKVFGKK</sequence>
<accession>A0A1M6D5Z8</accession>
<reference evidence="3" key="1">
    <citation type="submission" date="2016-11" db="EMBL/GenBank/DDBJ databases">
        <authorList>
            <person name="Varghese N."/>
            <person name="Submissions S."/>
        </authorList>
    </citation>
    <scope>NUCLEOTIDE SEQUENCE [LARGE SCALE GENOMIC DNA]</scope>
    <source>
        <strain evidence="3">DSM 22623</strain>
    </source>
</reference>
<dbReference type="InterPro" id="IPR009305">
    <property type="entry name" value="Mpo1-like"/>
</dbReference>
<keyword evidence="3" id="KW-1185">Reference proteome</keyword>
<evidence type="ECO:0000313" key="3">
    <source>
        <dbReference type="Proteomes" id="UP000184432"/>
    </source>
</evidence>
<dbReference type="Proteomes" id="UP000184432">
    <property type="component" value="Unassembled WGS sequence"/>
</dbReference>
<dbReference type="STRING" id="570521.SAMN04488508_102455"/>
<feature type="transmembrane region" description="Helical" evidence="1">
    <location>
        <begin position="21"/>
        <end position="51"/>
    </location>
</feature>
<feature type="transmembrane region" description="Helical" evidence="1">
    <location>
        <begin position="57"/>
        <end position="74"/>
    </location>
</feature>
<feature type="transmembrane region" description="Helical" evidence="1">
    <location>
        <begin position="104"/>
        <end position="122"/>
    </location>
</feature>
<dbReference type="PANTHER" id="PTHR28026:SF9">
    <property type="entry name" value="2-HYDROXY-PALMITIC ACID DIOXYGENASE MPO1"/>
    <property type="match status" value="1"/>
</dbReference>
<organism evidence="2 3">
    <name type="scientific">Aquimarina spongiae</name>
    <dbReference type="NCBI Taxonomy" id="570521"/>
    <lineage>
        <taxon>Bacteria</taxon>
        <taxon>Pseudomonadati</taxon>
        <taxon>Bacteroidota</taxon>
        <taxon>Flavobacteriia</taxon>
        <taxon>Flavobacteriales</taxon>
        <taxon>Flavobacteriaceae</taxon>
        <taxon>Aquimarina</taxon>
    </lineage>
</organism>
<name>A0A1M6D5Z8_9FLAO</name>
<keyword evidence="1" id="KW-1133">Transmembrane helix</keyword>
<protein>
    <submittedName>
        <fullName evidence="2">Uncharacterized membrane protein YGL010W</fullName>
    </submittedName>
</protein>
<keyword evidence="1" id="KW-0472">Membrane</keyword>
<dbReference type="RefSeq" id="WP_073315237.1">
    <property type="nucleotide sequence ID" value="NZ_FQYP01000002.1"/>
</dbReference>
<proteinExistence type="predicted"/>